<feature type="transmembrane region" description="Helical" evidence="1">
    <location>
        <begin position="20"/>
        <end position="42"/>
    </location>
</feature>
<feature type="transmembrane region" description="Helical" evidence="1">
    <location>
        <begin position="187"/>
        <end position="210"/>
    </location>
</feature>
<feature type="transmembrane region" description="Helical" evidence="1">
    <location>
        <begin position="95"/>
        <end position="116"/>
    </location>
</feature>
<reference evidence="2 3" key="1">
    <citation type="submission" date="2023-04" db="EMBL/GenBank/DDBJ databases">
        <title>A novel species of the genus Streptomyces: Streptomyces pakalii sp. nov. isolated from a Mexican soil jungle.</title>
        <authorList>
            <person name="Chavez-Hernandez M.A."/>
            <person name="Ortiz-Alvarez J."/>
            <person name="Villa-Tanaca L."/>
            <person name="Hernandez-Rodriguez C."/>
        </authorList>
    </citation>
    <scope>NUCLEOTIDE SEQUENCE [LARGE SCALE GENOMIC DNA]</scope>
    <source>
        <strain evidence="2 3">ENCB-J15</strain>
    </source>
</reference>
<keyword evidence="1" id="KW-1133">Transmembrane helix</keyword>
<evidence type="ECO:0000256" key="1">
    <source>
        <dbReference type="SAM" id="Phobius"/>
    </source>
</evidence>
<evidence type="ECO:0000313" key="3">
    <source>
        <dbReference type="Proteomes" id="UP001237194"/>
    </source>
</evidence>
<gene>
    <name evidence="2" type="ORF">P5W92_20315</name>
</gene>
<dbReference type="RefSeq" id="WP_283896677.1">
    <property type="nucleotide sequence ID" value="NZ_JARWAF010000009.1"/>
</dbReference>
<organism evidence="2 3">
    <name type="scientific">Streptomyces pakalii</name>
    <dbReference type="NCBI Taxonomy" id="3036494"/>
    <lineage>
        <taxon>Bacteria</taxon>
        <taxon>Bacillati</taxon>
        <taxon>Actinomycetota</taxon>
        <taxon>Actinomycetes</taxon>
        <taxon>Kitasatosporales</taxon>
        <taxon>Streptomycetaceae</taxon>
        <taxon>Streptomyces</taxon>
    </lineage>
</organism>
<feature type="transmembrane region" description="Helical" evidence="1">
    <location>
        <begin position="230"/>
        <end position="252"/>
    </location>
</feature>
<dbReference type="Pfam" id="PF17198">
    <property type="entry name" value="AveC_like"/>
    <property type="match status" value="1"/>
</dbReference>
<accession>A0ABT7DA98</accession>
<keyword evidence="3" id="KW-1185">Reference proteome</keyword>
<evidence type="ECO:0000313" key="2">
    <source>
        <dbReference type="EMBL" id="MDJ1642733.1"/>
    </source>
</evidence>
<sequence length="319" mass="34645">MTRIGTRPLPPGARRSRWAVLWAGAGVLSLLAQAWVIGRWAADGNLSIALDRNTGIPAWREALTWTGQGMIALALLAMAVLAVRECRRTRSITLNTALGAGLSLCFWLDPLLNYAAPAAAYSRAALHLPSLGPYLPGWHGPRPEQEIAVPLGSSVAGWFVLITWAWLISVVVEHSARRRPTWKTPRLALVGFATGLAVTFVGETLMIYVFGLYAWTGTIHALSLFGGHWYQLPLTEMMSLSALLTLLAIPLYRQRVHGRTPRFLGGAPGARPAVVSWTRLLAAIGYCNLLICAYMALNAFVAFSGDPVPADLPGFLRKE</sequence>
<comment type="caution">
    <text evidence="2">The sequence shown here is derived from an EMBL/GenBank/DDBJ whole genome shotgun (WGS) entry which is preliminary data.</text>
</comment>
<proteinExistence type="predicted"/>
<name>A0ABT7DA98_9ACTN</name>
<dbReference type="EMBL" id="JARWAF010000009">
    <property type="protein sequence ID" value="MDJ1642733.1"/>
    <property type="molecule type" value="Genomic_DNA"/>
</dbReference>
<dbReference type="Proteomes" id="UP001237194">
    <property type="component" value="Unassembled WGS sequence"/>
</dbReference>
<feature type="transmembrane region" description="Helical" evidence="1">
    <location>
        <begin position="280"/>
        <end position="303"/>
    </location>
</feature>
<keyword evidence="1" id="KW-0812">Transmembrane</keyword>
<keyword evidence="1" id="KW-0472">Membrane</keyword>
<protein>
    <submittedName>
        <fullName evidence="2">Spirocyclase AveC family protein</fullName>
    </submittedName>
</protein>
<feature type="transmembrane region" description="Helical" evidence="1">
    <location>
        <begin position="62"/>
        <end position="83"/>
    </location>
</feature>
<feature type="transmembrane region" description="Helical" evidence="1">
    <location>
        <begin position="147"/>
        <end position="167"/>
    </location>
</feature>
<dbReference type="InterPro" id="IPR033459">
    <property type="entry name" value="AveC-like"/>
</dbReference>